<dbReference type="InterPro" id="IPR008983">
    <property type="entry name" value="Tumour_necrosis_fac-like_dom"/>
</dbReference>
<dbReference type="GeneID" id="36841489"/>
<dbReference type="Pfam" id="PF00386">
    <property type="entry name" value="C1q"/>
    <property type="match status" value="1"/>
</dbReference>
<evidence type="ECO:0000256" key="2">
    <source>
        <dbReference type="ARBA" id="ARBA00022525"/>
    </source>
</evidence>
<dbReference type="Pfam" id="PF01391">
    <property type="entry name" value="Collagen"/>
    <property type="match status" value="1"/>
</dbReference>
<dbReference type="InterPro" id="IPR050392">
    <property type="entry name" value="Collagen/C1q_domain"/>
</dbReference>
<keyword evidence="6" id="KW-0176">Collagen</keyword>
<dbReference type="KEGG" id="vg:36841489"/>
<protein>
    <submittedName>
        <fullName evidence="6">Collagen triple helix and C1q domain containing protein</fullName>
    </submittedName>
</protein>
<organism evidence="6">
    <name type="scientific">Pandoravirus macleodensis</name>
    <dbReference type="NCBI Taxonomy" id="2107707"/>
    <lineage>
        <taxon>Viruses</taxon>
        <taxon>Pandoravirus</taxon>
    </lineage>
</organism>
<gene>
    <name evidence="6" type="ORF">pmac_cds_346</name>
</gene>
<dbReference type="RefSeq" id="YP_009481030.1">
    <property type="nucleotide sequence ID" value="NC_037665.1"/>
</dbReference>
<accession>A0A2U7UF17</accession>
<comment type="subcellular location">
    <subcellularLocation>
        <location evidence="1">Secreted</location>
    </subcellularLocation>
</comment>
<dbReference type="SMART" id="SM00110">
    <property type="entry name" value="C1Q"/>
    <property type="match status" value="1"/>
</dbReference>
<sequence length="241" mass="24066">MSSASRHKMRPDSCRHIGQRPQAPPCPVVNVPGQVGPAGASGAEGTPGPPGALGSVGPVGVQGIRGPVGPTGNPGASGALGPVGPVGPQAEAVGVGFGAHALAQAFPLNTVVTVVFTIEDYDLQANGVADNYDPTTSVFTAPLAGVYQFDVEVSIQINSGSRNILVALVTDSGAPPIERWFTLSNLSAPTDFQGATVSGGFVLAPGQTVRVEASAVGTGVATLGSQVRNTFTGHMISPVLP</sequence>
<dbReference type="EMBL" id="MG011691">
    <property type="protein sequence ID" value="AVK77034.1"/>
    <property type="molecule type" value="Genomic_DNA"/>
</dbReference>
<name>A0A2U7UF17_9VIRU</name>
<feature type="domain" description="C1q" evidence="5">
    <location>
        <begin position="90"/>
        <end position="241"/>
    </location>
</feature>
<keyword evidence="2" id="KW-0964">Secreted</keyword>
<keyword evidence="3" id="KW-0732">Signal</keyword>
<proteinExistence type="predicted"/>
<evidence type="ECO:0000256" key="3">
    <source>
        <dbReference type="ARBA" id="ARBA00022729"/>
    </source>
</evidence>
<dbReference type="PANTHER" id="PTHR15427:SF33">
    <property type="entry name" value="COLLAGEN IV NC1 DOMAIN-CONTAINING PROTEIN"/>
    <property type="match status" value="1"/>
</dbReference>
<evidence type="ECO:0000256" key="1">
    <source>
        <dbReference type="ARBA" id="ARBA00004613"/>
    </source>
</evidence>
<evidence type="ECO:0000256" key="4">
    <source>
        <dbReference type="SAM" id="MobiDB-lite"/>
    </source>
</evidence>
<dbReference type="InterPro" id="IPR008160">
    <property type="entry name" value="Collagen"/>
</dbReference>
<dbReference type="Gene3D" id="2.60.120.40">
    <property type="match status" value="1"/>
</dbReference>
<dbReference type="PANTHER" id="PTHR15427">
    <property type="entry name" value="EMILIN ELASTIN MICROFIBRIL INTERFACE-LOCATED PROTEIN ELASTIN MICROFIBRIL INTERFACER"/>
    <property type="match status" value="1"/>
</dbReference>
<evidence type="ECO:0000259" key="5">
    <source>
        <dbReference type="PROSITE" id="PS50871"/>
    </source>
</evidence>
<evidence type="ECO:0000313" key="6">
    <source>
        <dbReference type="EMBL" id="AVK77034.1"/>
    </source>
</evidence>
<dbReference type="SUPFAM" id="SSF49842">
    <property type="entry name" value="TNF-like"/>
    <property type="match status" value="1"/>
</dbReference>
<dbReference type="PROSITE" id="PS50871">
    <property type="entry name" value="C1Q"/>
    <property type="match status" value="1"/>
</dbReference>
<reference evidence="6" key="1">
    <citation type="journal article" date="2018" name="Nat. Commun.">
        <title>Diversity and evolution of the emerging Pandoraviridae family.</title>
        <authorList>
            <person name="Legendre M."/>
            <person name="Fabre E."/>
            <person name="Poirot O."/>
            <person name="Jeudy S."/>
            <person name="Lartigue A."/>
            <person name="Alempic J.M."/>
            <person name="Beucher L."/>
            <person name="Philippe N."/>
            <person name="Bertaux L."/>
            <person name="Christo-Foroux E."/>
            <person name="Labadie K."/>
            <person name="Coute Y."/>
            <person name="Abergel C."/>
            <person name="Claverie J.M."/>
        </authorList>
    </citation>
    <scope>NUCLEOTIDE SEQUENCE [LARGE SCALE GENOMIC DNA]</scope>
    <source>
        <strain evidence="6">Macleodensis</strain>
    </source>
</reference>
<feature type="region of interest" description="Disordered" evidence="4">
    <location>
        <begin position="1"/>
        <end position="55"/>
    </location>
</feature>
<dbReference type="InterPro" id="IPR001073">
    <property type="entry name" value="C1q_dom"/>
</dbReference>
<dbReference type="Proteomes" id="UP000249758">
    <property type="component" value="Segment"/>
</dbReference>